<accession>A0A4S8MG07</accession>
<reference evidence="2 3" key="1">
    <citation type="journal article" date="2019" name="Nat. Ecol. Evol.">
        <title>Megaphylogeny resolves global patterns of mushroom evolution.</title>
        <authorList>
            <person name="Varga T."/>
            <person name="Krizsan K."/>
            <person name="Foldi C."/>
            <person name="Dima B."/>
            <person name="Sanchez-Garcia M."/>
            <person name="Sanchez-Ramirez S."/>
            <person name="Szollosi G.J."/>
            <person name="Szarkandi J.G."/>
            <person name="Papp V."/>
            <person name="Albert L."/>
            <person name="Andreopoulos W."/>
            <person name="Angelini C."/>
            <person name="Antonin V."/>
            <person name="Barry K.W."/>
            <person name="Bougher N.L."/>
            <person name="Buchanan P."/>
            <person name="Buyck B."/>
            <person name="Bense V."/>
            <person name="Catcheside P."/>
            <person name="Chovatia M."/>
            <person name="Cooper J."/>
            <person name="Damon W."/>
            <person name="Desjardin D."/>
            <person name="Finy P."/>
            <person name="Geml J."/>
            <person name="Haridas S."/>
            <person name="Hughes K."/>
            <person name="Justo A."/>
            <person name="Karasinski D."/>
            <person name="Kautmanova I."/>
            <person name="Kiss B."/>
            <person name="Kocsube S."/>
            <person name="Kotiranta H."/>
            <person name="LaButti K.M."/>
            <person name="Lechner B.E."/>
            <person name="Liimatainen K."/>
            <person name="Lipzen A."/>
            <person name="Lukacs Z."/>
            <person name="Mihaltcheva S."/>
            <person name="Morgado L.N."/>
            <person name="Niskanen T."/>
            <person name="Noordeloos M.E."/>
            <person name="Ohm R.A."/>
            <person name="Ortiz-Santana B."/>
            <person name="Ovrebo C."/>
            <person name="Racz N."/>
            <person name="Riley R."/>
            <person name="Savchenko A."/>
            <person name="Shiryaev A."/>
            <person name="Soop K."/>
            <person name="Spirin V."/>
            <person name="Szebenyi C."/>
            <person name="Tomsovsky M."/>
            <person name="Tulloss R.E."/>
            <person name="Uehling J."/>
            <person name="Grigoriev I.V."/>
            <person name="Vagvolgyi C."/>
            <person name="Papp T."/>
            <person name="Martin F.M."/>
            <person name="Miettinen O."/>
            <person name="Hibbett D.S."/>
            <person name="Nagy L.G."/>
        </authorList>
    </citation>
    <scope>NUCLEOTIDE SEQUENCE [LARGE SCALE GENOMIC DNA]</scope>
    <source>
        <strain evidence="2 3">CBS 962.96</strain>
    </source>
</reference>
<name>A0A4S8MG07_DENBC</name>
<proteinExistence type="predicted"/>
<feature type="transmembrane region" description="Helical" evidence="1">
    <location>
        <begin position="117"/>
        <end position="138"/>
    </location>
</feature>
<dbReference type="OrthoDB" id="3250682at2759"/>
<feature type="transmembrane region" description="Helical" evidence="1">
    <location>
        <begin position="76"/>
        <end position="97"/>
    </location>
</feature>
<keyword evidence="3" id="KW-1185">Reference proteome</keyword>
<organism evidence="2 3">
    <name type="scientific">Dendrothele bispora (strain CBS 962.96)</name>
    <dbReference type="NCBI Taxonomy" id="1314807"/>
    <lineage>
        <taxon>Eukaryota</taxon>
        <taxon>Fungi</taxon>
        <taxon>Dikarya</taxon>
        <taxon>Basidiomycota</taxon>
        <taxon>Agaricomycotina</taxon>
        <taxon>Agaricomycetes</taxon>
        <taxon>Agaricomycetidae</taxon>
        <taxon>Agaricales</taxon>
        <taxon>Agaricales incertae sedis</taxon>
        <taxon>Dendrothele</taxon>
    </lineage>
</organism>
<feature type="transmembrane region" description="Helical" evidence="1">
    <location>
        <begin position="191"/>
        <end position="212"/>
    </location>
</feature>
<keyword evidence="1" id="KW-0812">Transmembrane</keyword>
<feature type="transmembrane region" description="Helical" evidence="1">
    <location>
        <begin position="159"/>
        <end position="185"/>
    </location>
</feature>
<keyword evidence="1" id="KW-1133">Transmembrane helix</keyword>
<sequence>MYDTGDPGDPGDPGDTAAASYLNPASPENLLSDALYTAQTLVADCTMVLEIFMTLFEITESIPQIYRLWIVYNQRYYIIILPILVMLVLLVSSVISINVVARTVPGQDIFVPMAQRWALTGFISTVIANVLTTFLITYRVWRTRKQVRARGICTSYQNSVLSIMHVLIEGAALNTMASLVLSIGYMSGSSWSFIVADIVRWGNSLILILLIWDPKQNSPIIGISFTLIAFRAKHRNSLISDSLRTGSHDVRGSNTGVDSVLAELGLGNIS</sequence>
<dbReference type="AlphaFoldDB" id="A0A4S8MG07"/>
<evidence type="ECO:0000313" key="3">
    <source>
        <dbReference type="Proteomes" id="UP000297245"/>
    </source>
</evidence>
<protein>
    <submittedName>
        <fullName evidence="2">Uncharacterized protein</fullName>
    </submittedName>
</protein>
<keyword evidence="1" id="KW-0472">Membrane</keyword>
<gene>
    <name evidence="2" type="ORF">K435DRAFT_854081</name>
</gene>
<dbReference type="EMBL" id="ML179094">
    <property type="protein sequence ID" value="THV01109.1"/>
    <property type="molecule type" value="Genomic_DNA"/>
</dbReference>
<evidence type="ECO:0000256" key="1">
    <source>
        <dbReference type="SAM" id="Phobius"/>
    </source>
</evidence>
<feature type="transmembrane region" description="Helical" evidence="1">
    <location>
        <begin position="34"/>
        <end position="56"/>
    </location>
</feature>
<evidence type="ECO:0000313" key="2">
    <source>
        <dbReference type="EMBL" id="THV01109.1"/>
    </source>
</evidence>
<dbReference type="Proteomes" id="UP000297245">
    <property type="component" value="Unassembled WGS sequence"/>
</dbReference>